<proteinExistence type="predicted"/>
<accession>A0ABU0ZKR8</accession>
<name>A0ABU0ZKR8_9ACTN</name>
<sequence length="142" mass="15171">MITGPTFATFTDAYLAVLDDIYHRPSYSTATRGKTAIEATNVSFTIANPIARTPSLAARRPNIVFSHAEALWYLAGRDGLDMIAHYAPRLRGLSTDGNALTGTAYGPRLFKPSGPDGLSEALDGQAVVLRAARYGQALKSAK</sequence>
<dbReference type="Proteomes" id="UP001230908">
    <property type="component" value="Unassembled WGS sequence"/>
</dbReference>
<dbReference type="RefSeq" id="WP_308714926.1">
    <property type="nucleotide sequence ID" value="NZ_JAVHUY010000023.1"/>
</dbReference>
<keyword evidence="2" id="KW-1185">Reference proteome</keyword>
<reference evidence="1 2" key="1">
    <citation type="submission" date="2023-08" db="EMBL/GenBank/DDBJ databases">
        <title>Phytohabitans sansha sp. nov., isolated from marine sediment.</title>
        <authorList>
            <person name="Zhao Y."/>
            <person name="Yi K."/>
        </authorList>
    </citation>
    <scope>NUCLEOTIDE SEQUENCE [LARGE SCALE GENOMIC DNA]</scope>
    <source>
        <strain evidence="1 2">ZYX-F-186</strain>
    </source>
</reference>
<evidence type="ECO:0000313" key="1">
    <source>
        <dbReference type="EMBL" id="MDQ7907649.1"/>
    </source>
</evidence>
<dbReference type="EMBL" id="JAVHUY010000023">
    <property type="protein sequence ID" value="MDQ7907649.1"/>
    <property type="molecule type" value="Genomic_DNA"/>
</dbReference>
<dbReference type="SUPFAM" id="SSF55831">
    <property type="entry name" value="Thymidylate synthase/dCMP hydroxymethylase"/>
    <property type="match status" value="1"/>
</dbReference>
<comment type="caution">
    <text evidence="1">The sequence shown here is derived from an EMBL/GenBank/DDBJ whole genome shotgun (WGS) entry which is preliminary data.</text>
</comment>
<gene>
    <name evidence="1" type="ORF">RB614_24305</name>
</gene>
<organism evidence="1 2">
    <name type="scientific">Phytohabitans maris</name>
    <dbReference type="NCBI Taxonomy" id="3071409"/>
    <lineage>
        <taxon>Bacteria</taxon>
        <taxon>Bacillati</taxon>
        <taxon>Actinomycetota</taxon>
        <taxon>Actinomycetes</taxon>
        <taxon>Micromonosporales</taxon>
        <taxon>Micromonosporaceae</taxon>
    </lineage>
</organism>
<protein>
    <submittedName>
        <fullName evidence="1">Uncharacterized protein</fullName>
    </submittedName>
</protein>
<evidence type="ECO:0000313" key="2">
    <source>
        <dbReference type="Proteomes" id="UP001230908"/>
    </source>
</evidence>
<dbReference type="InterPro" id="IPR036926">
    <property type="entry name" value="Thymidate_synth/dCMP_Mease_sf"/>
</dbReference>